<keyword evidence="6" id="KW-0325">Glycoprotein</keyword>
<evidence type="ECO:0000256" key="7">
    <source>
        <dbReference type="PIRNR" id="PIRNR002496"/>
    </source>
</evidence>
<proteinExistence type="evidence at transcript level"/>
<reference evidence="11" key="1">
    <citation type="journal article" date="2018" name="Dev. Growth Differ.">
        <title>Transforming growth factor-? signal regulates gut bending in the sea urchin embryo.</title>
        <authorList>
            <person name="Suzuki H."/>
            <person name="Yaguchi S."/>
        </authorList>
    </citation>
    <scope>NUCLEOTIDE SEQUENCE</scope>
</reference>
<feature type="domain" description="CHRD" evidence="10">
    <location>
        <begin position="563"/>
        <end position="695"/>
    </location>
</feature>
<dbReference type="GO" id="GO:0036122">
    <property type="term" value="F:BMP binding"/>
    <property type="evidence" value="ECO:0007669"/>
    <property type="project" value="TreeGrafter"/>
</dbReference>
<dbReference type="PANTHER" id="PTHR46526">
    <property type="entry name" value="CHORDIN"/>
    <property type="match status" value="1"/>
</dbReference>
<evidence type="ECO:0000256" key="6">
    <source>
        <dbReference type="ARBA" id="ARBA00023180"/>
    </source>
</evidence>
<evidence type="ECO:0000256" key="5">
    <source>
        <dbReference type="ARBA" id="ARBA00022737"/>
    </source>
</evidence>
<dbReference type="InterPro" id="IPR016353">
    <property type="entry name" value="Chordin"/>
</dbReference>
<dbReference type="InterPro" id="IPR052278">
    <property type="entry name" value="Chordin-like_regulators"/>
</dbReference>
<dbReference type="GO" id="GO:0030514">
    <property type="term" value="P:negative regulation of BMP signaling pathway"/>
    <property type="evidence" value="ECO:0007669"/>
    <property type="project" value="TreeGrafter"/>
</dbReference>
<sequence length="979" mass="107163">MYRAVIYAVFVGVVCFDILVDHAVVARKNGRKRTNSRNSGERGGGDDLPVSGSELIKVHPTPRRPQIPLKAEVQPPHSRGVPGCTFGSDFYNLEDEWHPNLGEPFGEMVCVVCECRPDVFEGVLLGKIACRNIKCPDITCPNGEDPVIKDGFCCKTCPSEDVIKEKPTDTNGSAESDGNYPDDTASTEGTEDTLQGEAFVSILSGRLTSVDTRAVARGSFLLQNNNLHFTMHVSRLSTPVEVVFTGVLNTTLHVHTVRDVDSDTICGEWKNIPQIVSRDLRNRNVFVTLTTRSHTHGEVRGRLIPHRALSTESFSVLLTPKRRNGPINDHLGKGGLVMLSSSKHGNTINFAALLDGIVESDRTSDVNLIVDITRRNEVLKRIEVTVGSEAIDLVDVVESVPSSIKKAITKGQLKMRVTVQDQGEIGMLVGSITPLKTCNTIHAVLSGSQALDRSKTTGASGSAIFTLDDDGTINYMVRLTGLQTEVSAITIEMPSRNRRKIVADIFGNYRDGTAVGKWLRPKLRDVQMFLHGELYVNVATGAFTTSELRGRITQLPYQGHIRRHAKMPIQMSGSLMDPLQETGAAGHAWIVLDEECSLNYEISVVGLHSITEDDIGTDGPPTTPHFYAEIGEIESGESRVRLVLNAFRGNSARGTLTDVNPGLLENMDRGQAFIQISTKNHREGEIRGQIILPNSCHGASNGNNLVPVHDPMPAINVDDDPNSCFFEGRYHAPMSTWSPDYDRNCTTCTCKKTVTICDPVICPELECENPVTVPGECCPSCPKPEEPEEPGCLFKGDNKVHRVGTQWHPYIPPFGYSRCVLCTCMSGGQLNCSRRACPVLNCPKPIRLNSDDCCQVCPEPEPTTPLPPLDDTLLQADEVEKGCSFLGEFYRNGAEWHPLVSPFGTMSCVRCRCRNGQAKCKGRTCPQLSCKETIRAKGECCPTCKDDTLSESTSTASSTLATILEIAAEKKSRRKEKLS</sequence>
<dbReference type="Gene3D" id="6.20.200.20">
    <property type="match status" value="3"/>
</dbReference>
<evidence type="ECO:0000259" key="9">
    <source>
        <dbReference type="PROSITE" id="PS50184"/>
    </source>
</evidence>
<evidence type="ECO:0000256" key="3">
    <source>
        <dbReference type="ARBA" id="ARBA00022473"/>
    </source>
</evidence>
<dbReference type="PIRSF" id="PIRSF002496">
    <property type="entry name" value="Chordin"/>
    <property type="match status" value="1"/>
</dbReference>
<keyword evidence="3 7" id="KW-0217">Developmental protein</keyword>
<keyword evidence="5" id="KW-0677">Repeat</keyword>
<keyword evidence="4" id="KW-0964">Secreted</keyword>
<feature type="region of interest" description="Disordered" evidence="8">
    <location>
        <begin position="29"/>
        <end position="54"/>
    </location>
</feature>
<evidence type="ECO:0000256" key="8">
    <source>
        <dbReference type="SAM" id="MobiDB-lite"/>
    </source>
</evidence>
<dbReference type="PANTHER" id="PTHR46526:SF1">
    <property type="entry name" value="CHORDIN"/>
    <property type="match status" value="1"/>
</dbReference>
<dbReference type="InterPro" id="IPR010895">
    <property type="entry name" value="CHRD"/>
</dbReference>
<evidence type="ECO:0000313" key="11">
    <source>
        <dbReference type="EMBL" id="BBC77412.1"/>
    </source>
</evidence>
<feature type="region of interest" description="Disordered" evidence="8">
    <location>
        <begin position="164"/>
        <end position="191"/>
    </location>
</feature>
<comment type="subcellular location">
    <subcellularLocation>
        <location evidence="1">Secreted</location>
    </subcellularLocation>
</comment>
<feature type="domain" description="VWFC" evidence="9">
    <location>
        <begin position="790"/>
        <end position="858"/>
    </location>
</feature>
<feature type="domain" description="VWFC" evidence="9">
    <location>
        <begin position="722"/>
        <end position="782"/>
    </location>
</feature>
<feature type="domain" description="CHRD" evidence="10">
    <location>
        <begin position="437"/>
        <end position="557"/>
    </location>
</feature>
<dbReference type="EMBL" id="LC369133">
    <property type="protein sequence ID" value="BBC77412.1"/>
    <property type="molecule type" value="mRNA"/>
</dbReference>
<dbReference type="PROSITE" id="PS50933">
    <property type="entry name" value="CHRD"/>
    <property type="match status" value="3"/>
</dbReference>
<feature type="domain" description="CHRD" evidence="10">
    <location>
        <begin position="195"/>
        <end position="308"/>
    </location>
</feature>
<gene>
    <name evidence="11" type="primary">chd</name>
</gene>
<dbReference type="SMART" id="SM00754">
    <property type="entry name" value="CHRD"/>
    <property type="match status" value="3"/>
</dbReference>
<dbReference type="GO" id="GO:0005615">
    <property type="term" value="C:extracellular space"/>
    <property type="evidence" value="ECO:0007669"/>
    <property type="project" value="TreeGrafter"/>
</dbReference>
<dbReference type="Pfam" id="PF00093">
    <property type="entry name" value="VWC"/>
    <property type="match status" value="4"/>
</dbReference>
<dbReference type="GO" id="GO:0009953">
    <property type="term" value="P:dorsal/ventral pattern formation"/>
    <property type="evidence" value="ECO:0007669"/>
    <property type="project" value="TreeGrafter"/>
</dbReference>
<evidence type="ECO:0000256" key="4">
    <source>
        <dbReference type="ARBA" id="ARBA00022525"/>
    </source>
</evidence>
<organism evidence="11">
    <name type="scientific">Temnopleurus reevesii</name>
    <dbReference type="NCBI Taxonomy" id="161071"/>
    <lineage>
        <taxon>Eukaryota</taxon>
        <taxon>Metazoa</taxon>
        <taxon>Echinodermata</taxon>
        <taxon>Eleutherozoa</taxon>
        <taxon>Echinozoa</taxon>
        <taxon>Echinoidea</taxon>
        <taxon>Euechinoidea</taxon>
        <taxon>Echinacea</taxon>
        <taxon>Temnopleuroida</taxon>
        <taxon>Temnopleuridae</taxon>
        <taxon>Temnopleurus</taxon>
    </lineage>
</organism>
<name>A0A2Z5ZAB0_9ECHN</name>
<dbReference type="GO" id="GO:0048731">
    <property type="term" value="P:system development"/>
    <property type="evidence" value="ECO:0007669"/>
    <property type="project" value="UniProtKB-ARBA"/>
</dbReference>
<dbReference type="InterPro" id="IPR001007">
    <property type="entry name" value="VWF_dom"/>
</dbReference>
<dbReference type="AlphaFoldDB" id="A0A2Z5ZAB0"/>
<feature type="domain" description="VWFC" evidence="9">
    <location>
        <begin position="881"/>
        <end position="945"/>
    </location>
</feature>
<feature type="domain" description="VWFC" evidence="9">
    <location>
        <begin position="82"/>
        <end position="158"/>
    </location>
</feature>
<dbReference type="PROSITE" id="PS50184">
    <property type="entry name" value="VWFC_2"/>
    <property type="match status" value="4"/>
</dbReference>
<dbReference type="SUPFAM" id="SSF57603">
    <property type="entry name" value="FnI-like domain"/>
    <property type="match status" value="4"/>
</dbReference>
<dbReference type="PROSITE" id="PS01208">
    <property type="entry name" value="VWFC_1"/>
    <property type="match status" value="3"/>
</dbReference>
<dbReference type="SMART" id="SM00214">
    <property type="entry name" value="VWC"/>
    <property type="match status" value="4"/>
</dbReference>
<dbReference type="Pfam" id="PF07452">
    <property type="entry name" value="CHRD"/>
    <property type="match status" value="2"/>
</dbReference>
<evidence type="ECO:0000256" key="1">
    <source>
        <dbReference type="ARBA" id="ARBA00004613"/>
    </source>
</evidence>
<accession>A0A2Z5ZAB0</accession>
<comment type="similarity">
    <text evidence="2 7">Belongs to the chordin family.</text>
</comment>
<evidence type="ECO:0000259" key="10">
    <source>
        <dbReference type="PROSITE" id="PS50933"/>
    </source>
</evidence>
<protein>
    <submittedName>
        <fullName evidence="11">Chordin</fullName>
    </submittedName>
</protein>
<evidence type="ECO:0000256" key="2">
    <source>
        <dbReference type="ARBA" id="ARBA00007156"/>
    </source>
</evidence>